<organism evidence="22 23">
    <name type="scientific">Pendulispora rubella</name>
    <dbReference type="NCBI Taxonomy" id="2741070"/>
    <lineage>
        <taxon>Bacteria</taxon>
        <taxon>Pseudomonadati</taxon>
        <taxon>Myxococcota</taxon>
        <taxon>Myxococcia</taxon>
        <taxon>Myxococcales</taxon>
        <taxon>Sorangiineae</taxon>
        <taxon>Pendulisporaceae</taxon>
        <taxon>Pendulispora</taxon>
    </lineage>
</organism>
<dbReference type="SUPFAM" id="SSF48600">
    <property type="entry name" value="Chorismate mutase II"/>
    <property type="match status" value="1"/>
</dbReference>
<evidence type="ECO:0000259" key="19">
    <source>
        <dbReference type="PROSITE" id="PS51168"/>
    </source>
</evidence>
<dbReference type="InterPro" id="IPR002912">
    <property type="entry name" value="ACT_dom"/>
</dbReference>
<dbReference type="NCBIfam" id="NF008865">
    <property type="entry name" value="PRK11898.1"/>
    <property type="match status" value="1"/>
</dbReference>
<evidence type="ECO:0000259" key="21">
    <source>
        <dbReference type="PROSITE" id="PS51671"/>
    </source>
</evidence>
<dbReference type="PROSITE" id="PS51671">
    <property type="entry name" value="ACT"/>
    <property type="match status" value="1"/>
</dbReference>
<dbReference type="PANTHER" id="PTHR21022:SF19">
    <property type="entry name" value="PREPHENATE DEHYDRATASE-RELATED"/>
    <property type="match status" value="1"/>
</dbReference>
<evidence type="ECO:0000313" key="22">
    <source>
        <dbReference type="EMBL" id="WXB10233.1"/>
    </source>
</evidence>
<evidence type="ECO:0000313" key="23">
    <source>
        <dbReference type="Proteomes" id="UP001374803"/>
    </source>
</evidence>
<evidence type="ECO:0000256" key="12">
    <source>
        <dbReference type="ARBA" id="ARBA00023222"/>
    </source>
</evidence>
<dbReference type="InterPro" id="IPR018528">
    <property type="entry name" value="Preph_deHydtase_CS"/>
</dbReference>
<keyword evidence="15" id="KW-0511">Multifunctional enzyme</keyword>
<reference evidence="22" key="1">
    <citation type="submission" date="2021-12" db="EMBL/GenBank/DDBJ databases">
        <title>Discovery of the Pendulisporaceae a myxobacterial family with distinct sporulation behavior and unique specialized metabolism.</title>
        <authorList>
            <person name="Garcia R."/>
            <person name="Popoff A."/>
            <person name="Bader C.D."/>
            <person name="Loehr J."/>
            <person name="Walesch S."/>
            <person name="Walt C."/>
            <person name="Boldt J."/>
            <person name="Bunk B."/>
            <person name="Haeckl F.J.F.P.J."/>
            <person name="Gunesch A.P."/>
            <person name="Birkelbach J."/>
            <person name="Nuebel U."/>
            <person name="Pietschmann T."/>
            <person name="Bach T."/>
            <person name="Mueller R."/>
        </authorList>
    </citation>
    <scope>NUCLEOTIDE SEQUENCE</scope>
    <source>
        <strain evidence="22">MSr11367</strain>
    </source>
</reference>
<evidence type="ECO:0000256" key="6">
    <source>
        <dbReference type="ARBA" id="ARBA00012404"/>
    </source>
</evidence>
<dbReference type="InterPro" id="IPR008242">
    <property type="entry name" value="Chor_mutase/pphenate_deHydtase"/>
</dbReference>
<dbReference type="Gene3D" id="1.20.59.10">
    <property type="entry name" value="Chorismate mutase"/>
    <property type="match status" value="1"/>
</dbReference>
<evidence type="ECO:0000256" key="17">
    <source>
        <dbReference type="ARBA" id="ARBA00031520"/>
    </source>
</evidence>
<evidence type="ECO:0000256" key="13">
    <source>
        <dbReference type="ARBA" id="ARBA00023235"/>
    </source>
</evidence>
<dbReference type="Gene3D" id="3.40.190.10">
    <property type="entry name" value="Periplasmic binding protein-like II"/>
    <property type="match status" value="2"/>
</dbReference>
<sequence>MSIEALRAQIDATDERILELLNERATLAVAIGHAKRAAHAPGADNKQGAEKLLRDPERERAVLDRLAALAKGQFPQQAVRAVFREIMSGCLSLEQPLHVAFLGPEGTFTQMAARYLFGLSAQYREAATIEGVFDAVRTGDAALGVVAIENSTEGSVTLTADLLIEGNVVVREELVLLIEHALLARDSVPFSSVQRVYSHPQALAQCRGWLTKNLPGAQLVQTASTTAAARQALLDTAGAAVASPLAAELHGLQILRERIQDRTENATRFVVLGKEDAPRTGRDRTSLAFSVKDQRGALRRVLSAFEDEGVNLSRLESRPSQQKPWDYVFLVDLEGHRTDETVQRALENLRSSCDMVKVLGSYARRDPIRLTSIP</sequence>
<evidence type="ECO:0000256" key="4">
    <source>
        <dbReference type="ARBA" id="ARBA00004741"/>
    </source>
</evidence>
<dbReference type="CDD" id="cd04905">
    <property type="entry name" value="ACT_CM-PDT"/>
    <property type="match status" value="1"/>
</dbReference>
<dbReference type="SMART" id="SM00830">
    <property type="entry name" value="CM_2"/>
    <property type="match status" value="1"/>
</dbReference>
<dbReference type="InterPro" id="IPR001086">
    <property type="entry name" value="Preph_deHydtase"/>
</dbReference>
<evidence type="ECO:0000256" key="3">
    <source>
        <dbReference type="ARBA" id="ARBA00004496"/>
    </source>
</evidence>
<evidence type="ECO:0000256" key="2">
    <source>
        <dbReference type="ARBA" id="ARBA00002364"/>
    </source>
</evidence>
<comment type="function">
    <text evidence="2">Catalyzes the Claisen rearrangement of chorismate to prephenate and the decarboxylation/dehydration of prephenate to phenylpyruvate.</text>
</comment>
<name>A0ABZ2LH14_9BACT</name>
<dbReference type="PROSITE" id="PS00858">
    <property type="entry name" value="PREPHENATE_DEHYDR_2"/>
    <property type="match status" value="1"/>
</dbReference>
<dbReference type="Gene3D" id="3.30.70.260">
    <property type="match status" value="1"/>
</dbReference>
<dbReference type="CDD" id="cd13630">
    <property type="entry name" value="PBP2_PDT_1"/>
    <property type="match status" value="1"/>
</dbReference>
<evidence type="ECO:0000256" key="9">
    <source>
        <dbReference type="ARBA" id="ARBA00022490"/>
    </source>
</evidence>
<keyword evidence="9" id="KW-0963">Cytoplasm</keyword>
<comment type="pathway">
    <text evidence="5">Metabolic intermediate biosynthesis; prephenate biosynthesis; prephenate from chorismate: step 1/1.</text>
</comment>
<dbReference type="Proteomes" id="UP001374803">
    <property type="component" value="Chromosome"/>
</dbReference>
<keyword evidence="12" id="KW-0584">Phenylalanine biosynthesis</keyword>
<comment type="catalytic activity">
    <reaction evidence="1">
        <text>chorismate = prephenate</text>
        <dbReference type="Rhea" id="RHEA:13897"/>
        <dbReference type="ChEBI" id="CHEBI:29748"/>
        <dbReference type="ChEBI" id="CHEBI:29934"/>
        <dbReference type="EC" id="5.4.99.5"/>
    </reaction>
</comment>
<dbReference type="PANTHER" id="PTHR21022">
    <property type="entry name" value="PREPHENATE DEHYDRATASE P PROTEIN"/>
    <property type="match status" value="1"/>
</dbReference>
<evidence type="ECO:0000256" key="10">
    <source>
        <dbReference type="ARBA" id="ARBA00022605"/>
    </source>
</evidence>
<dbReference type="EC" id="4.2.1.51" evidence="7"/>
<evidence type="ECO:0000256" key="11">
    <source>
        <dbReference type="ARBA" id="ARBA00023141"/>
    </source>
</evidence>
<dbReference type="InterPro" id="IPR002701">
    <property type="entry name" value="CM_II_prokaryot"/>
</dbReference>
<dbReference type="Pfam" id="PF00800">
    <property type="entry name" value="PDT"/>
    <property type="match status" value="1"/>
</dbReference>
<dbReference type="SUPFAM" id="SSF53850">
    <property type="entry name" value="Periplasmic binding protein-like II"/>
    <property type="match status" value="1"/>
</dbReference>
<dbReference type="InterPro" id="IPR036979">
    <property type="entry name" value="CM_dom_sf"/>
</dbReference>
<dbReference type="GO" id="GO:0004664">
    <property type="term" value="F:prephenate dehydratase activity"/>
    <property type="evidence" value="ECO:0007669"/>
    <property type="project" value="UniProtKB-EC"/>
</dbReference>
<proteinExistence type="predicted"/>
<keyword evidence="14 22" id="KW-0456">Lyase</keyword>
<feature type="domain" description="Prephenate dehydratase" evidence="20">
    <location>
        <begin position="98"/>
        <end position="274"/>
    </location>
</feature>
<dbReference type="EMBL" id="CP089983">
    <property type="protein sequence ID" value="WXB10233.1"/>
    <property type="molecule type" value="Genomic_DNA"/>
</dbReference>
<dbReference type="InterPro" id="IPR036263">
    <property type="entry name" value="Chorismate_II_sf"/>
</dbReference>
<evidence type="ECO:0000256" key="1">
    <source>
        <dbReference type="ARBA" id="ARBA00000824"/>
    </source>
</evidence>
<evidence type="ECO:0000256" key="15">
    <source>
        <dbReference type="ARBA" id="ARBA00023268"/>
    </source>
</evidence>
<keyword evidence="13" id="KW-0413">Isomerase</keyword>
<evidence type="ECO:0000256" key="16">
    <source>
        <dbReference type="ARBA" id="ARBA00031175"/>
    </source>
</evidence>
<keyword evidence="11" id="KW-0057">Aromatic amino acid biosynthesis</keyword>
<dbReference type="PIRSF" id="PIRSF001500">
    <property type="entry name" value="Chor_mut_pdt_Ppr"/>
    <property type="match status" value="1"/>
</dbReference>
<dbReference type="Pfam" id="PF01817">
    <property type="entry name" value="CM_2"/>
    <property type="match status" value="1"/>
</dbReference>
<comment type="catalytic activity">
    <reaction evidence="18">
        <text>prephenate + H(+) = 3-phenylpyruvate + CO2 + H2O</text>
        <dbReference type="Rhea" id="RHEA:21648"/>
        <dbReference type="ChEBI" id="CHEBI:15377"/>
        <dbReference type="ChEBI" id="CHEBI:15378"/>
        <dbReference type="ChEBI" id="CHEBI:16526"/>
        <dbReference type="ChEBI" id="CHEBI:18005"/>
        <dbReference type="ChEBI" id="CHEBI:29934"/>
        <dbReference type="EC" id="4.2.1.51"/>
    </reaction>
</comment>
<comment type="pathway">
    <text evidence="4">Amino-acid biosynthesis; L-phenylalanine biosynthesis; phenylpyruvate from prephenate: step 1/1.</text>
</comment>
<dbReference type="PROSITE" id="PS51171">
    <property type="entry name" value="PREPHENATE_DEHYDR_3"/>
    <property type="match status" value="1"/>
</dbReference>
<dbReference type="InterPro" id="IPR045865">
    <property type="entry name" value="ACT-like_dom_sf"/>
</dbReference>
<dbReference type="EC" id="5.4.99.5" evidence="6"/>
<protein>
    <recommendedName>
        <fullName evidence="8">Bifunctional chorismate mutase/prephenate dehydratase</fullName>
        <ecNumber evidence="7">4.2.1.51</ecNumber>
        <ecNumber evidence="6">5.4.99.5</ecNumber>
    </recommendedName>
    <alternativeName>
        <fullName evidence="17">Chorismate mutase-prephenate dehydratase</fullName>
    </alternativeName>
    <alternativeName>
        <fullName evidence="16">p-protein</fullName>
    </alternativeName>
</protein>
<dbReference type="RefSeq" id="WP_394839910.1">
    <property type="nucleotide sequence ID" value="NZ_CP089929.1"/>
</dbReference>
<dbReference type="Pfam" id="PF01842">
    <property type="entry name" value="ACT"/>
    <property type="match status" value="1"/>
</dbReference>
<evidence type="ECO:0000256" key="7">
    <source>
        <dbReference type="ARBA" id="ARBA00013147"/>
    </source>
</evidence>
<dbReference type="PROSITE" id="PS51168">
    <property type="entry name" value="CHORISMATE_MUT_2"/>
    <property type="match status" value="1"/>
</dbReference>
<feature type="domain" description="Chorismate mutase" evidence="19">
    <location>
        <begin position="1"/>
        <end position="98"/>
    </location>
</feature>
<evidence type="ECO:0000256" key="5">
    <source>
        <dbReference type="ARBA" id="ARBA00004817"/>
    </source>
</evidence>
<evidence type="ECO:0000259" key="20">
    <source>
        <dbReference type="PROSITE" id="PS51171"/>
    </source>
</evidence>
<gene>
    <name evidence="22" type="primary">pheA</name>
    <name evidence="22" type="ORF">LVJ94_23765</name>
</gene>
<evidence type="ECO:0000256" key="14">
    <source>
        <dbReference type="ARBA" id="ARBA00023239"/>
    </source>
</evidence>
<keyword evidence="23" id="KW-1185">Reference proteome</keyword>
<accession>A0ABZ2LH14</accession>
<evidence type="ECO:0000256" key="8">
    <source>
        <dbReference type="ARBA" id="ARBA00014401"/>
    </source>
</evidence>
<keyword evidence="10" id="KW-0028">Amino-acid biosynthesis</keyword>
<evidence type="ECO:0000256" key="18">
    <source>
        <dbReference type="ARBA" id="ARBA00047848"/>
    </source>
</evidence>
<feature type="domain" description="ACT" evidence="21">
    <location>
        <begin position="286"/>
        <end position="363"/>
    </location>
</feature>
<comment type="subcellular location">
    <subcellularLocation>
        <location evidence="3">Cytoplasm</location>
    </subcellularLocation>
</comment>
<dbReference type="SUPFAM" id="SSF55021">
    <property type="entry name" value="ACT-like"/>
    <property type="match status" value="1"/>
</dbReference>